<dbReference type="GO" id="GO:0008641">
    <property type="term" value="F:ubiquitin-like modifier activating enzyme activity"/>
    <property type="evidence" value="ECO:0007669"/>
    <property type="project" value="InterPro"/>
</dbReference>
<dbReference type="Proteomes" id="UP000823906">
    <property type="component" value="Unassembled WGS sequence"/>
</dbReference>
<dbReference type="Pfam" id="PF00899">
    <property type="entry name" value="ThiF"/>
    <property type="match status" value="1"/>
</dbReference>
<gene>
    <name evidence="3" type="ORF">H9703_06085</name>
</gene>
<dbReference type="CDD" id="cd00755">
    <property type="entry name" value="YgdL_like"/>
    <property type="match status" value="1"/>
</dbReference>
<dbReference type="AlphaFoldDB" id="A0A9D2T406"/>
<dbReference type="InterPro" id="IPR035985">
    <property type="entry name" value="Ubiquitin-activating_enz"/>
</dbReference>
<proteinExistence type="predicted"/>
<accession>A0A9D2T406</accession>
<feature type="region of interest" description="Disordered" evidence="1">
    <location>
        <begin position="200"/>
        <end position="228"/>
    </location>
</feature>
<feature type="compositionally biased region" description="Low complexity" evidence="1">
    <location>
        <begin position="201"/>
        <end position="220"/>
    </location>
</feature>
<dbReference type="GO" id="GO:0061504">
    <property type="term" value="P:cyclic threonylcarbamoyladenosine biosynthetic process"/>
    <property type="evidence" value="ECO:0007669"/>
    <property type="project" value="TreeGrafter"/>
</dbReference>
<dbReference type="GO" id="GO:0061503">
    <property type="term" value="F:tRNA threonylcarbamoyladenosine dehydratase"/>
    <property type="evidence" value="ECO:0007669"/>
    <property type="project" value="TreeGrafter"/>
</dbReference>
<dbReference type="SUPFAM" id="SSF69572">
    <property type="entry name" value="Activating enzymes of the ubiquitin-like proteins"/>
    <property type="match status" value="1"/>
</dbReference>
<dbReference type="PANTHER" id="PTHR43267">
    <property type="entry name" value="TRNA THREONYLCARBAMOYLADENOSINE DEHYDRATASE"/>
    <property type="match status" value="1"/>
</dbReference>
<feature type="domain" description="THIF-type NAD/FAD binding fold" evidence="2">
    <location>
        <begin position="9"/>
        <end position="252"/>
    </location>
</feature>
<sequence>MNDETREQYARTRLLLGQDGLDRLRKARVAVFGVGGVGGYVVEALARSGVGALDLIDDDKVCLSNLNRQIIATRSTLGMYKVDAAAARVRDIDPEIVVRTYKTFYTPETADQFDFTQYSYVVDAIDTVTGKLSLVMQAKAAGVPIICSMGAGNKLDPSRFEVADLYETSVCPLARVMRAECRKRGVDHLKVVYSKEPPLAPIAEETTEETAPAGAPARPGTPKKRAPGSVAFVPSAAGLVLAGEVIRDLSGVSQK</sequence>
<dbReference type="PANTHER" id="PTHR43267:SF1">
    <property type="entry name" value="TRNA THREONYLCARBAMOYLADENOSINE DEHYDRATASE"/>
    <property type="match status" value="1"/>
</dbReference>
<dbReference type="Gene3D" id="3.40.50.720">
    <property type="entry name" value="NAD(P)-binding Rossmann-like Domain"/>
    <property type="match status" value="1"/>
</dbReference>
<dbReference type="InterPro" id="IPR045886">
    <property type="entry name" value="ThiF/MoeB/HesA"/>
</dbReference>
<evidence type="ECO:0000256" key="1">
    <source>
        <dbReference type="SAM" id="MobiDB-lite"/>
    </source>
</evidence>
<evidence type="ECO:0000313" key="3">
    <source>
        <dbReference type="EMBL" id="HJC45687.1"/>
    </source>
</evidence>
<evidence type="ECO:0000259" key="2">
    <source>
        <dbReference type="Pfam" id="PF00899"/>
    </source>
</evidence>
<protein>
    <submittedName>
        <fullName evidence="3">tRNA threonylcarbamoyladenosine dehydratase</fullName>
    </submittedName>
</protein>
<name>A0A9D2T406_9FIRM</name>
<dbReference type="InterPro" id="IPR000594">
    <property type="entry name" value="ThiF_NAD_FAD-bd"/>
</dbReference>
<evidence type="ECO:0000313" key="4">
    <source>
        <dbReference type="Proteomes" id="UP000823906"/>
    </source>
</evidence>
<reference evidence="3" key="2">
    <citation type="submission" date="2021-04" db="EMBL/GenBank/DDBJ databases">
        <authorList>
            <person name="Gilroy R."/>
        </authorList>
    </citation>
    <scope>NUCLEOTIDE SEQUENCE</scope>
    <source>
        <strain evidence="3">ChiSjej5B23-2810</strain>
    </source>
</reference>
<organism evidence="3 4">
    <name type="scientific">Candidatus Faecalibacterium faecigallinarum</name>
    <dbReference type="NCBI Taxonomy" id="2838577"/>
    <lineage>
        <taxon>Bacteria</taxon>
        <taxon>Bacillati</taxon>
        <taxon>Bacillota</taxon>
        <taxon>Clostridia</taxon>
        <taxon>Eubacteriales</taxon>
        <taxon>Oscillospiraceae</taxon>
        <taxon>Faecalibacterium</taxon>
    </lineage>
</organism>
<reference evidence="3" key="1">
    <citation type="journal article" date="2021" name="PeerJ">
        <title>Extensive microbial diversity within the chicken gut microbiome revealed by metagenomics and culture.</title>
        <authorList>
            <person name="Gilroy R."/>
            <person name="Ravi A."/>
            <person name="Getino M."/>
            <person name="Pursley I."/>
            <person name="Horton D.L."/>
            <person name="Alikhan N.F."/>
            <person name="Baker D."/>
            <person name="Gharbi K."/>
            <person name="Hall N."/>
            <person name="Watson M."/>
            <person name="Adriaenssens E.M."/>
            <person name="Foster-Nyarko E."/>
            <person name="Jarju S."/>
            <person name="Secka A."/>
            <person name="Antonio M."/>
            <person name="Oren A."/>
            <person name="Chaudhuri R.R."/>
            <person name="La Ragione R."/>
            <person name="Hildebrand F."/>
            <person name="Pallen M.J."/>
        </authorList>
    </citation>
    <scope>NUCLEOTIDE SEQUENCE</scope>
    <source>
        <strain evidence="3">ChiSjej5B23-2810</strain>
    </source>
</reference>
<comment type="caution">
    <text evidence="3">The sequence shown here is derived from an EMBL/GenBank/DDBJ whole genome shotgun (WGS) entry which is preliminary data.</text>
</comment>
<dbReference type="EMBL" id="DWWN01000041">
    <property type="protein sequence ID" value="HJC45687.1"/>
    <property type="molecule type" value="Genomic_DNA"/>
</dbReference>